<dbReference type="OrthoDB" id="5868542at2759"/>
<feature type="compositionally biased region" description="Basic and acidic residues" evidence="1">
    <location>
        <begin position="229"/>
        <end position="250"/>
    </location>
</feature>
<feature type="region of interest" description="Disordered" evidence="1">
    <location>
        <begin position="50"/>
        <end position="250"/>
    </location>
</feature>
<feature type="compositionally biased region" description="Basic and acidic residues" evidence="1">
    <location>
        <begin position="161"/>
        <end position="172"/>
    </location>
</feature>
<dbReference type="EMBL" id="UPTC01002350">
    <property type="protein sequence ID" value="VBB33368.1"/>
    <property type="molecule type" value="Genomic_DNA"/>
</dbReference>
<keyword evidence="3" id="KW-1185">Reference proteome</keyword>
<proteinExistence type="predicted"/>
<sequence length="303" mass="34341">MASDEKQSDQKKKGKKQSDQKSSATSKEEMESFMAKLCARFEKLHLISRLLEEPEEQTQRSDELRRKSKKSRKLSNNVYEFFCDQPSTSEQSMPKSPSKKKQSESKPLGSSKNVTRTEEIDIVDLSEQTGTSWSDTSTVDKQSYIRNPDEPSTSTGLRTKVHVDQEALEKILRPAPNVTQEESEKIDKPKLSSLYGIHKKSRSSKDSDRTDAAELSPHKGARPKQTIKQTKDETTTSVDSKTDLENAKTKDIQGRAVFKLNESPEIQLIKSAPLKNVRAQRARERLRKKFEESTRTKGHGPNS</sequence>
<feature type="compositionally biased region" description="Basic and acidic residues" evidence="1">
    <location>
        <begin position="1"/>
        <end position="19"/>
    </location>
</feature>
<accession>A0A498SNI7</accession>
<feature type="region of interest" description="Disordered" evidence="1">
    <location>
        <begin position="276"/>
        <end position="303"/>
    </location>
</feature>
<evidence type="ECO:0000313" key="3">
    <source>
        <dbReference type="Proteomes" id="UP000276991"/>
    </source>
</evidence>
<name>A0A498SNI7_ACAVI</name>
<protein>
    <submittedName>
        <fullName evidence="2">Uncharacterized protein</fullName>
    </submittedName>
</protein>
<feature type="compositionally biased region" description="Polar residues" evidence="1">
    <location>
        <begin position="126"/>
        <end position="157"/>
    </location>
</feature>
<evidence type="ECO:0000256" key="1">
    <source>
        <dbReference type="SAM" id="MobiDB-lite"/>
    </source>
</evidence>
<dbReference type="AlphaFoldDB" id="A0A498SNI7"/>
<evidence type="ECO:0000313" key="2">
    <source>
        <dbReference type="EMBL" id="VBB33368.1"/>
    </source>
</evidence>
<feature type="region of interest" description="Disordered" evidence="1">
    <location>
        <begin position="1"/>
        <end position="32"/>
    </location>
</feature>
<organism evidence="2 3">
    <name type="scientific">Acanthocheilonema viteae</name>
    <name type="common">Filarial nematode worm</name>
    <name type="synonym">Dipetalonema viteae</name>
    <dbReference type="NCBI Taxonomy" id="6277"/>
    <lineage>
        <taxon>Eukaryota</taxon>
        <taxon>Metazoa</taxon>
        <taxon>Ecdysozoa</taxon>
        <taxon>Nematoda</taxon>
        <taxon>Chromadorea</taxon>
        <taxon>Rhabditida</taxon>
        <taxon>Spirurina</taxon>
        <taxon>Spiruromorpha</taxon>
        <taxon>Filarioidea</taxon>
        <taxon>Onchocercidae</taxon>
        <taxon>Acanthocheilonema</taxon>
    </lineage>
</organism>
<feature type="compositionally biased region" description="Basic residues" evidence="1">
    <location>
        <begin position="278"/>
        <end position="288"/>
    </location>
</feature>
<reference evidence="2 3" key="1">
    <citation type="submission" date="2018-08" db="EMBL/GenBank/DDBJ databases">
        <authorList>
            <person name="Laetsch R D."/>
            <person name="Stevens L."/>
            <person name="Kumar S."/>
            <person name="Blaxter L. M."/>
        </authorList>
    </citation>
    <scope>NUCLEOTIDE SEQUENCE [LARGE SCALE GENOMIC DNA]</scope>
</reference>
<gene>
    <name evidence="2" type="ORF">NAV_LOCUS8159</name>
</gene>
<dbReference type="Proteomes" id="UP000276991">
    <property type="component" value="Unassembled WGS sequence"/>
</dbReference>
<feature type="compositionally biased region" description="Basic and acidic residues" evidence="1">
    <location>
        <begin position="203"/>
        <end position="212"/>
    </location>
</feature>